<dbReference type="SMART" id="SM00086">
    <property type="entry name" value="PAC"/>
    <property type="match status" value="4"/>
</dbReference>
<dbReference type="InterPro" id="IPR004358">
    <property type="entry name" value="Sig_transdc_His_kin-like_C"/>
</dbReference>
<dbReference type="InterPro" id="IPR000700">
    <property type="entry name" value="PAS-assoc_C"/>
</dbReference>
<dbReference type="PRINTS" id="PR00344">
    <property type="entry name" value="BCTRLSENSOR"/>
</dbReference>
<dbReference type="Gene3D" id="3.40.50.2300">
    <property type="match status" value="1"/>
</dbReference>
<dbReference type="InterPro" id="IPR013656">
    <property type="entry name" value="PAS_4"/>
</dbReference>
<keyword evidence="3 6" id="KW-0597">Phosphoprotein</keyword>
<dbReference type="InterPro" id="IPR036890">
    <property type="entry name" value="HATPase_C_sf"/>
</dbReference>
<evidence type="ECO:0000259" key="8">
    <source>
        <dbReference type="PROSITE" id="PS50110"/>
    </source>
</evidence>
<evidence type="ECO:0000313" key="11">
    <source>
        <dbReference type="EMBL" id="AVQ00426.1"/>
    </source>
</evidence>
<dbReference type="CDD" id="cd17546">
    <property type="entry name" value="REC_hyHK_CKI1_RcsC-like"/>
    <property type="match status" value="1"/>
</dbReference>
<evidence type="ECO:0000259" key="10">
    <source>
        <dbReference type="PROSITE" id="PS50113"/>
    </source>
</evidence>
<accession>A0ABM6TBE9</accession>
<evidence type="ECO:0000256" key="3">
    <source>
        <dbReference type="ARBA" id="ARBA00022553"/>
    </source>
</evidence>
<dbReference type="InterPro" id="IPR003594">
    <property type="entry name" value="HATPase_dom"/>
</dbReference>
<dbReference type="CDD" id="cd16922">
    <property type="entry name" value="HATPase_EvgS-ArcB-TorS-like"/>
    <property type="match status" value="1"/>
</dbReference>
<dbReference type="InterPro" id="IPR011006">
    <property type="entry name" value="CheY-like_superfamily"/>
</dbReference>
<dbReference type="InterPro" id="IPR036097">
    <property type="entry name" value="HisK_dim/P_sf"/>
</dbReference>
<dbReference type="SMART" id="SM00388">
    <property type="entry name" value="HisKA"/>
    <property type="match status" value="1"/>
</dbReference>
<keyword evidence="5 11" id="KW-0418">Kinase</keyword>
<dbReference type="CDD" id="cd00082">
    <property type="entry name" value="HisKA"/>
    <property type="match status" value="1"/>
</dbReference>
<feature type="domain" description="PAS" evidence="9">
    <location>
        <begin position="23"/>
        <end position="93"/>
    </location>
</feature>
<feature type="domain" description="PAS" evidence="9">
    <location>
        <begin position="143"/>
        <end position="214"/>
    </location>
</feature>
<reference evidence="11 12" key="1">
    <citation type="journal article" date="2015" name="Biotechnol. Bioeng.">
        <title>Genome sequence and phenotypic characterization of Caulobacter segnis.</title>
        <authorList>
            <person name="Patel S."/>
            <person name="Fletcher B."/>
            <person name="Scott D.C."/>
            <person name="Ely B."/>
        </authorList>
    </citation>
    <scope>NUCLEOTIDE SEQUENCE [LARGE SCALE GENOMIC DNA]</scope>
    <source>
        <strain evidence="11 12">TK0059</strain>
    </source>
</reference>
<evidence type="ECO:0000256" key="6">
    <source>
        <dbReference type="PROSITE-ProRule" id="PRU00169"/>
    </source>
</evidence>
<feature type="domain" description="PAS" evidence="9">
    <location>
        <begin position="269"/>
        <end position="338"/>
    </location>
</feature>
<feature type="domain" description="Response regulatory" evidence="8">
    <location>
        <begin position="778"/>
        <end position="895"/>
    </location>
</feature>
<dbReference type="Gene3D" id="3.30.450.20">
    <property type="entry name" value="PAS domain"/>
    <property type="match status" value="4"/>
</dbReference>
<comment type="catalytic activity">
    <reaction evidence="1">
        <text>ATP + protein L-histidine = ADP + protein N-phospho-L-histidine.</text>
        <dbReference type="EC" id="2.7.13.3"/>
    </reaction>
</comment>
<proteinExistence type="predicted"/>
<evidence type="ECO:0000256" key="2">
    <source>
        <dbReference type="ARBA" id="ARBA00012438"/>
    </source>
</evidence>
<keyword evidence="4" id="KW-0808">Transferase</keyword>
<evidence type="ECO:0000259" key="7">
    <source>
        <dbReference type="PROSITE" id="PS50109"/>
    </source>
</evidence>
<dbReference type="Proteomes" id="UP000240527">
    <property type="component" value="Chromosome"/>
</dbReference>
<dbReference type="Pfam" id="PF00072">
    <property type="entry name" value="Response_reg"/>
    <property type="match status" value="1"/>
</dbReference>
<evidence type="ECO:0000259" key="9">
    <source>
        <dbReference type="PROSITE" id="PS50112"/>
    </source>
</evidence>
<dbReference type="InterPro" id="IPR001789">
    <property type="entry name" value="Sig_transdc_resp-reg_receiver"/>
</dbReference>
<feature type="domain" description="Histidine kinase" evidence="7">
    <location>
        <begin position="540"/>
        <end position="759"/>
    </location>
</feature>
<evidence type="ECO:0000256" key="5">
    <source>
        <dbReference type="ARBA" id="ARBA00022777"/>
    </source>
</evidence>
<dbReference type="EC" id="2.7.13.3" evidence="2"/>
<dbReference type="NCBIfam" id="TIGR00229">
    <property type="entry name" value="sensory_box"/>
    <property type="match status" value="3"/>
</dbReference>
<evidence type="ECO:0000256" key="4">
    <source>
        <dbReference type="ARBA" id="ARBA00022679"/>
    </source>
</evidence>
<evidence type="ECO:0000256" key="1">
    <source>
        <dbReference type="ARBA" id="ARBA00000085"/>
    </source>
</evidence>
<feature type="modified residue" description="4-aspartylphosphate" evidence="6">
    <location>
        <position position="827"/>
    </location>
</feature>
<dbReference type="Gene3D" id="2.10.70.100">
    <property type="match status" value="1"/>
</dbReference>
<dbReference type="PANTHER" id="PTHR43047">
    <property type="entry name" value="TWO-COMPONENT HISTIDINE PROTEIN KINASE"/>
    <property type="match status" value="1"/>
</dbReference>
<protein>
    <recommendedName>
        <fullName evidence="2">histidine kinase</fullName>
        <ecNumber evidence="2">2.7.13.3</ecNumber>
    </recommendedName>
</protein>
<feature type="domain" description="PAC" evidence="10">
    <location>
        <begin position="341"/>
        <end position="393"/>
    </location>
</feature>
<dbReference type="GO" id="GO:0016301">
    <property type="term" value="F:kinase activity"/>
    <property type="evidence" value="ECO:0007669"/>
    <property type="project" value="UniProtKB-KW"/>
</dbReference>
<dbReference type="EMBL" id="CP027850">
    <property type="protein sequence ID" value="AVQ00426.1"/>
    <property type="molecule type" value="Genomic_DNA"/>
</dbReference>
<dbReference type="Pfam" id="PF08447">
    <property type="entry name" value="PAS_3"/>
    <property type="match status" value="3"/>
</dbReference>
<dbReference type="PROSITE" id="PS50109">
    <property type="entry name" value="HIS_KIN"/>
    <property type="match status" value="1"/>
</dbReference>
<dbReference type="InterPro" id="IPR013655">
    <property type="entry name" value="PAS_fold_3"/>
</dbReference>
<dbReference type="PANTHER" id="PTHR43047:SF68">
    <property type="entry name" value="HISTIDINE KINASE 5"/>
    <property type="match status" value="1"/>
</dbReference>
<dbReference type="SMART" id="SM00448">
    <property type="entry name" value="REC"/>
    <property type="match status" value="1"/>
</dbReference>
<dbReference type="Gene3D" id="1.10.287.130">
    <property type="match status" value="1"/>
</dbReference>
<dbReference type="SMART" id="SM00387">
    <property type="entry name" value="HATPase_c"/>
    <property type="match status" value="1"/>
</dbReference>
<dbReference type="RefSeq" id="WP_013077251.1">
    <property type="nucleotide sequence ID" value="NZ_CP027850.1"/>
</dbReference>
<dbReference type="Pfam" id="PF08448">
    <property type="entry name" value="PAS_4"/>
    <property type="match status" value="1"/>
</dbReference>
<dbReference type="PROSITE" id="PS50110">
    <property type="entry name" value="RESPONSE_REGULATORY"/>
    <property type="match status" value="1"/>
</dbReference>
<dbReference type="CDD" id="cd00130">
    <property type="entry name" value="PAS"/>
    <property type="match status" value="4"/>
</dbReference>
<organism evidence="11 12">
    <name type="scientific">Caulobacter segnis</name>
    <dbReference type="NCBI Taxonomy" id="88688"/>
    <lineage>
        <taxon>Bacteria</taxon>
        <taxon>Pseudomonadati</taxon>
        <taxon>Pseudomonadota</taxon>
        <taxon>Alphaproteobacteria</taxon>
        <taxon>Caulobacterales</taxon>
        <taxon>Caulobacteraceae</taxon>
        <taxon>Caulobacter</taxon>
    </lineage>
</organism>
<keyword evidence="12" id="KW-1185">Reference proteome</keyword>
<dbReference type="SUPFAM" id="SSF55785">
    <property type="entry name" value="PYP-like sensor domain (PAS domain)"/>
    <property type="match status" value="4"/>
</dbReference>
<feature type="domain" description="PAC" evidence="10">
    <location>
        <begin position="470"/>
        <end position="522"/>
    </location>
</feature>
<dbReference type="Pfam" id="PF02518">
    <property type="entry name" value="HATPase_c"/>
    <property type="match status" value="1"/>
</dbReference>
<dbReference type="PROSITE" id="PS50112">
    <property type="entry name" value="PAS"/>
    <property type="match status" value="3"/>
</dbReference>
<name>A0ABM6TBE9_9CAUL</name>
<dbReference type="SMART" id="SM00091">
    <property type="entry name" value="PAS"/>
    <property type="match status" value="4"/>
</dbReference>
<dbReference type="InterPro" id="IPR005467">
    <property type="entry name" value="His_kinase_dom"/>
</dbReference>
<dbReference type="SUPFAM" id="SSF47384">
    <property type="entry name" value="Homodimeric domain of signal transducing histidine kinase"/>
    <property type="match status" value="1"/>
</dbReference>
<dbReference type="Gene3D" id="3.30.565.10">
    <property type="entry name" value="Histidine kinase-like ATPase, C-terminal domain"/>
    <property type="match status" value="1"/>
</dbReference>
<dbReference type="InterPro" id="IPR035965">
    <property type="entry name" value="PAS-like_dom_sf"/>
</dbReference>
<sequence length="910" mass="98769">MSEATIKADGVQATTRGSSSFDEAEAARWFFDNASDLFTVVSPEGRFARVNAAWTTLTGWSADELVGHPTIKFIHPDSHAELIDSSRRLRETGSAINEVRVLCKDGRWVWLQGRSRLGPHGEMIGLMHDISGEVEARAQLEAARRTHEMLAEAAGIGIWSYEPADARIDWTPDAVAALGLTPAEIATPELFFARIAPEQRGKVAEAFSRAVQTGEGGSMEYRLRGHHGRWLTFRSTYRAEPRPGGLHALKGISQNITDVARSRDKAIWSERRARRLVEDAPFAVGVYDVDLRLRLVSPKFLEIFKATEADVIGRSLQELTNGSRRRFVAGVARALSGEIVTRREDRLLDAEGDEHCLRWEARPWRDVNGEIVGVITYMDDVTALAAARREARINARRLKVALGAARAGVYEIDHERASFWGSPEFHRMVGRRVGYEDVREAIWPMIHPEDRKKLYAAAAEWRRLGDQGAHEYDVRLCPSEGETRWIRVFHEARRDSSGRPRKAFGLVLDIDEHKRAELALMAAERAAQAASEAKAQFLANMSHEIRTPMNGVLGVLHVLKRELPSGENADLLGEALAAGQMLSTLLDDVIDISRIEAGRLELNHEAVDPAELARGVVRLLAGPASEKGLSLDLDIAQNLGWIQTDATRVRQALFNLIGNAVKFTVKGSVTVRVRRLGAADAQRLVFDVVDTGVGVPLAAQERLFERFQQADASTTRRFGGSGLGLAISRNLARMLGGDITLRSKPGEGSTFSLTIAAPPAAAPAGIGSEADDLLAGLRVLVVEDNATNQLVARRILEQLGAAVTVADDGASGVAAARDGGFDLILMDVQMPGMDGLEAARRIRALPGEAARSPIIALTANVMAHQRAAYRAAGMDGVAAKPISPAALVAEILRLSNNGSSGARAAGGALA</sequence>
<evidence type="ECO:0000313" key="12">
    <source>
        <dbReference type="Proteomes" id="UP000240527"/>
    </source>
</evidence>
<dbReference type="InterPro" id="IPR001610">
    <property type="entry name" value="PAC"/>
</dbReference>
<dbReference type="PROSITE" id="PS50113">
    <property type="entry name" value="PAC"/>
    <property type="match status" value="2"/>
</dbReference>
<dbReference type="SUPFAM" id="SSF52172">
    <property type="entry name" value="CheY-like"/>
    <property type="match status" value="1"/>
</dbReference>
<gene>
    <name evidence="11" type="ORF">B7G68_00230</name>
</gene>
<dbReference type="InterPro" id="IPR003661">
    <property type="entry name" value="HisK_dim/P_dom"/>
</dbReference>
<dbReference type="SUPFAM" id="SSF55874">
    <property type="entry name" value="ATPase domain of HSP90 chaperone/DNA topoisomerase II/histidine kinase"/>
    <property type="match status" value="1"/>
</dbReference>
<dbReference type="Pfam" id="PF00512">
    <property type="entry name" value="HisKA"/>
    <property type="match status" value="1"/>
</dbReference>
<dbReference type="InterPro" id="IPR000014">
    <property type="entry name" value="PAS"/>
</dbReference>